<evidence type="ECO:0000313" key="1">
    <source>
        <dbReference type="EMBL" id="SPO29025.1"/>
    </source>
</evidence>
<dbReference type="OrthoDB" id="10457014at2759"/>
<dbReference type="EMBL" id="OOIN01000026">
    <property type="protein sequence ID" value="SPO29025.1"/>
    <property type="molecule type" value="Genomic_DNA"/>
</dbReference>
<dbReference type="AlphaFoldDB" id="A0A5C3EG43"/>
<protein>
    <submittedName>
        <fullName evidence="1">Uncharacterized protein</fullName>
    </submittedName>
</protein>
<name>A0A5C3EG43_9BASI</name>
<reference evidence="1 2" key="1">
    <citation type="submission" date="2018-03" db="EMBL/GenBank/DDBJ databases">
        <authorList>
            <person name="Guldener U."/>
        </authorList>
    </citation>
    <scope>NUCLEOTIDE SEQUENCE [LARGE SCALE GENOMIC DNA]</scope>
    <source>
        <strain evidence="1 2">NBRC100155</strain>
    </source>
</reference>
<proteinExistence type="predicted"/>
<evidence type="ECO:0000313" key="2">
    <source>
        <dbReference type="Proteomes" id="UP000324022"/>
    </source>
</evidence>
<sequence length="136" mass="15263">MSSKSCDNDYPSTALIQTTLLANYHISNLSGLIESATELMTTKHLAFAETTAECKQNRKIICNPILSSEPPQTTRRSKTQALSLPQKEFLHAKVRELIDNGFMIKINEDKVKWISETRIVPKLASEIDSNVSLEEL</sequence>
<organism evidence="1 2">
    <name type="scientific">Ustilago trichophora</name>
    <dbReference type="NCBI Taxonomy" id="86804"/>
    <lineage>
        <taxon>Eukaryota</taxon>
        <taxon>Fungi</taxon>
        <taxon>Dikarya</taxon>
        <taxon>Basidiomycota</taxon>
        <taxon>Ustilaginomycotina</taxon>
        <taxon>Ustilaginomycetes</taxon>
        <taxon>Ustilaginales</taxon>
        <taxon>Ustilaginaceae</taxon>
        <taxon>Ustilago</taxon>
    </lineage>
</organism>
<accession>A0A5C3EG43</accession>
<gene>
    <name evidence="1" type="ORF">UTRI_05599</name>
</gene>
<dbReference type="Proteomes" id="UP000324022">
    <property type="component" value="Unassembled WGS sequence"/>
</dbReference>
<keyword evidence="2" id="KW-1185">Reference proteome</keyword>